<keyword evidence="3" id="KW-0560">Oxidoreductase</keyword>
<gene>
    <name evidence="6" type="ORF">C9F07_00440</name>
</gene>
<dbReference type="PROSITE" id="PS00798">
    <property type="entry name" value="ALDOKETO_REDUCTASE_1"/>
    <property type="match status" value="1"/>
</dbReference>
<dbReference type="GO" id="GO:0016616">
    <property type="term" value="F:oxidoreductase activity, acting on the CH-OH group of donors, NAD or NADP as acceptor"/>
    <property type="evidence" value="ECO:0007669"/>
    <property type="project" value="UniProtKB-ARBA"/>
</dbReference>
<evidence type="ECO:0000259" key="5">
    <source>
        <dbReference type="Pfam" id="PF00248"/>
    </source>
</evidence>
<dbReference type="InterPro" id="IPR036812">
    <property type="entry name" value="NAD(P)_OxRdtase_dom_sf"/>
</dbReference>
<protein>
    <recommendedName>
        <fullName evidence="5">NADP-dependent oxidoreductase domain-containing protein</fullName>
    </recommendedName>
</protein>
<sequence>MSRRQEGTALPQLGLGVGKASNDEAIAAIHKALEVGYRAIDTATAYQNEEGVGKALKAASVARDELCIPAK</sequence>
<name>A0A4Z0QJB1_SALET</name>
<comment type="similarity">
    <text evidence="1">Belongs to the aldo/keto reductase family.</text>
</comment>
<dbReference type="SUPFAM" id="SSF51430">
    <property type="entry name" value="NAD(P)-linked oxidoreductase"/>
    <property type="match status" value="1"/>
</dbReference>
<dbReference type="Pfam" id="PF00248">
    <property type="entry name" value="Aldo_ket_red"/>
    <property type="match status" value="1"/>
</dbReference>
<proteinExistence type="inferred from homology"/>
<evidence type="ECO:0000256" key="4">
    <source>
        <dbReference type="ARBA" id="ARBA00049445"/>
    </source>
</evidence>
<accession>A0A4Z0QJB1</accession>
<dbReference type="Gene3D" id="3.20.20.100">
    <property type="entry name" value="NADP-dependent oxidoreductase domain"/>
    <property type="match status" value="1"/>
</dbReference>
<dbReference type="PANTHER" id="PTHR43827:SF3">
    <property type="entry name" value="NADP-DEPENDENT OXIDOREDUCTASE DOMAIN-CONTAINING PROTEIN"/>
    <property type="match status" value="1"/>
</dbReference>
<dbReference type="PANTHER" id="PTHR43827">
    <property type="entry name" value="2,5-DIKETO-D-GLUCONIC ACID REDUCTASE"/>
    <property type="match status" value="1"/>
</dbReference>
<keyword evidence="7" id="KW-1185">Reference proteome</keyword>
<evidence type="ECO:0000256" key="3">
    <source>
        <dbReference type="ARBA" id="ARBA00023002"/>
    </source>
</evidence>
<evidence type="ECO:0000256" key="2">
    <source>
        <dbReference type="ARBA" id="ARBA00022857"/>
    </source>
</evidence>
<comment type="catalytic activity">
    <reaction evidence="4">
        <text>hydroxyacetone + NADP(+) = methylglyoxal + NADPH + H(+)</text>
        <dbReference type="Rhea" id="RHEA:27986"/>
        <dbReference type="ChEBI" id="CHEBI:15378"/>
        <dbReference type="ChEBI" id="CHEBI:17158"/>
        <dbReference type="ChEBI" id="CHEBI:27957"/>
        <dbReference type="ChEBI" id="CHEBI:57783"/>
        <dbReference type="ChEBI" id="CHEBI:58349"/>
    </reaction>
</comment>
<dbReference type="Proteomes" id="UP000298196">
    <property type="component" value="Unassembled WGS sequence"/>
</dbReference>
<comment type="caution">
    <text evidence="6">The sequence shown here is derived from an EMBL/GenBank/DDBJ whole genome shotgun (WGS) entry which is preliminary data.</text>
</comment>
<dbReference type="InterPro" id="IPR020471">
    <property type="entry name" value="AKR"/>
</dbReference>
<keyword evidence="2" id="KW-0521">NADP</keyword>
<evidence type="ECO:0000313" key="6">
    <source>
        <dbReference type="EMBL" id="TGE30167.1"/>
    </source>
</evidence>
<dbReference type="EMBL" id="PYKI01000072">
    <property type="protein sequence ID" value="TGE30167.1"/>
    <property type="molecule type" value="Genomic_DNA"/>
</dbReference>
<reference evidence="6 7" key="1">
    <citation type="submission" date="2018-03" db="EMBL/GenBank/DDBJ databases">
        <title>Non-Typhoidal Salmonella genome sequencing and assembly.</title>
        <authorList>
            <person name="Matchawe C."/>
        </authorList>
    </citation>
    <scope>NUCLEOTIDE SEQUENCE [LARGE SCALE GENOMIC DNA]</scope>
    <source>
        <strain evidence="6 7">22sa</strain>
    </source>
</reference>
<dbReference type="InterPro" id="IPR023210">
    <property type="entry name" value="NADP_OxRdtase_dom"/>
</dbReference>
<evidence type="ECO:0000256" key="1">
    <source>
        <dbReference type="ARBA" id="ARBA00007905"/>
    </source>
</evidence>
<feature type="domain" description="NADP-dependent oxidoreductase" evidence="5">
    <location>
        <begin position="13"/>
        <end position="71"/>
    </location>
</feature>
<dbReference type="AlphaFoldDB" id="A0A4Z0QJB1"/>
<organism evidence="6 7">
    <name type="scientific">Salmonella enterica subsp. enterica serovar Poona</name>
    <dbReference type="NCBI Taxonomy" id="436295"/>
    <lineage>
        <taxon>Bacteria</taxon>
        <taxon>Pseudomonadati</taxon>
        <taxon>Pseudomonadota</taxon>
        <taxon>Gammaproteobacteria</taxon>
        <taxon>Enterobacterales</taxon>
        <taxon>Enterobacteriaceae</taxon>
        <taxon>Salmonella</taxon>
    </lineage>
</organism>
<dbReference type="InterPro" id="IPR018170">
    <property type="entry name" value="Aldo/ket_reductase_CS"/>
</dbReference>
<evidence type="ECO:0000313" key="7">
    <source>
        <dbReference type="Proteomes" id="UP000298196"/>
    </source>
</evidence>